<dbReference type="EMBL" id="SOCP01000006">
    <property type="protein sequence ID" value="TDV51087.1"/>
    <property type="molecule type" value="Genomic_DNA"/>
</dbReference>
<feature type="region of interest" description="Disordered" evidence="1">
    <location>
        <begin position="1"/>
        <end position="31"/>
    </location>
</feature>
<proteinExistence type="predicted"/>
<reference evidence="2 3" key="1">
    <citation type="submission" date="2019-03" db="EMBL/GenBank/DDBJ databases">
        <title>Genomic Encyclopedia of Archaeal and Bacterial Type Strains, Phase II (KMG-II): from individual species to whole genera.</title>
        <authorList>
            <person name="Goeker M."/>
        </authorList>
    </citation>
    <scope>NUCLEOTIDE SEQUENCE [LARGE SCALE GENOMIC DNA]</scope>
    <source>
        <strain evidence="2 3">DSM 45499</strain>
    </source>
</reference>
<gene>
    <name evidence="2" type="ORF">CLV71_106438</name>
</gene>
<dbReference type="Proteomes" id="UP000294927">
    <property type="component" value="Unassembled WGS sequence"/>
</dbReference>
<dbReference type="AlphaFoldDB" id="A0A4R7VPE1"/>
<protein>
    <submittedName>
        <fullName evidence="2">Uncharacterized protein</fullName>
    </submittedName>
</protein>
<accession>A0A4R7VPE1</accession>
<keyword evidence="3" id="KW-1185">Reference proteome</keyword>
<feature type="region of interest" description="Disordered" evidence="1">
    <location>
        <begin position="62"/>
        <end position="82"/>
    </location>
</feature>
<evidence type="ECO:0000313" key="2">
    <source>
        <dbReference type="EMBL" id="TDV51087.1"/>
    </source>
</evidence>
<comment type="caution">
    <text evidence="2">The sequence shown here is derived from an EMBL/GenBank/DDBJ whole genome shotgun (WGS) entry which is preliminary data.</text>
</comment>
<sequence>MNTLTCEHSRPGPNAESEVDAESTASRPFRHDDALLTHPEHLYRRRPELVPTAVSELRFDLESPAPHPAFTPSLGSDPRLAAPPDVRWQEVSSWRYPLTHPVAW</sequence>
<organism evidence="2 3">
    <name type="scientific">Actinophytocola oryzae</name>
    <dbReference type="NCBI Taxonomy" id="502181"/>
    <lineage>
        <taxon>Bacteria</taxon>
        <taxon>Bacillati</taxon>
        <taxon>Actinomycetota</taxon>
        <taxon>Actinomycetes</taxon>
        <taxon>Pseudonocardiales</taxon>
        <taxon>Pseudonocardiaceae</taxon>
    </lineage>
</organism>
<name>A0A4R7VPE1_9PSEU</name>
<evidence type="ECO:0000256" key="1">
    <source>
        <dbReference type="SAM" id="MobiDB-lite"/>
    </source>
</evidence>
<evidence type="ECO:0000313" key="3">
    <source>
        <dbReference type="Proteomes" id="UP000294927"/>
    </source>
</evidence>